<gene>
    <name evidence="1" type="ORF">FEM48_Zijuj07G0004200</name>
</gene>
<organism evidence="1 2">
    <name type="scientific">Ziziphus jujuba var. spinosa</name>
    <dbReference type="NCBI Taxonomy" id="714518"/>
    <lineage>
        <taxon>Eukaryota</taxon>
        <taxon>Viridiplantae</taxon>
        <taxon>Streptophyta</taxon>
        <taxon>Embryophyta</taxon>
        <taxon>Tracheophyta</taxon>
        <taxon>Spermatophyta</taxon>
        <taxon>Magnoliopsida</taxon>
        <taxon>eudicotyledons</taxon>
        <taxon>Gunneridae</taxon>
        <taxon>Pentapetalae</taxon>
        <taxon>rosids</taxon>
        <taxon>fabids</taxon>
        <taxon>Rosales</taxon>
        <taxon>Rhamnaceae</taxon>
        <taxon>Paliureae</taxon>
        <taxon>Ziziphus</taxon>
    </lineage>
</organism>
<comment type="caution">
    <text evidence="1">The sequence shown here is derived from an EMBL/GenBank/DDBJ whole genome shotgun (WGS) entry which is preliminary data.</text>
</comment>
<dbReference type="AlphaFoldDB" id="A0A978V1D2"/>
<accession>A0A978V1D2</accession>
<sequence length="97" mass="10464">MSLKLGGSIRGYAHFVIKMAPLKVRCLKSMDVVAMLCCSLQIAIANGMILSNSLGCNSMISGLAVLEEVASYLDMGKSFAYLESMDYICPVIGKVDY</sequence>
<dbReference type="EMBL" id="JAEACU010000007">
    <property type="protein sequence ID" value="KAH7521165.1"/>
    <property type="molecule type" value="Genomic_DNA"/>
</dbReference>
<evidence type="ECO:0000313" key="1">
    <source>
        <dbReference type="EMBL" id="KAH7521165.1"/>
    </source>
</evidence>
<proteinExistence type="predicted"/>
<dbReference type="Proteomes" id="UP000813462">
    <property type="component" value="Unassembled WGS sequence"/>
</dbReference>
<evidence type="ECO:0000313" key="2">
    <source>
        <dbReference type="Proteomes" id="UP000813462"/>
    </source>
</evidence>
<reference evidence="1" key="1">
    <citation type="journal article" date="2021" name="Front. Plant Sci.">
        <title>Chromosome-Scale Genome Assembly for Chinese Sour Jujube and Insights Into Its Genome Evolution and Domestication Signature.</title>
        <authorList>
            <person name="Shen L.-Y."/>
            <person name="Luo H."/>
            <person name="Wang X.-L."/>
            <person name="Wang X.-M."/>
            <person name="Qiu X.-J."/>
            <person name="Liu H."/>
            <person name="Zhou S.-S."/>
            <person name="Jia K.-H."/>
            <person name="Nie S."/>
            <person name="Bao Y.-T."/>
            <person name="Zhang R.-G."/>
            <person name="Yun Q.-Z."/>
            <person name="Chai Y.-H."/>
            <person name="Lu J.-Y."/>
            <person name="Li Y."/>
            <person name="Zhao S.-W."/>
            <person name="Mao J.-F."/>
            <person name="Jia S.-G."/>
            <person name="Mao Y.-M."/>
        </authorList>
    </citation>
    <scope>NUCLEOTIDE SEQUENCE</scope>
    <source>
        <strain evidence="1">AT0</strain>
        <tissue evidence="1">Leaf</tissue>
    </source>
</reference>
<protein>
    <submittedName>
        <fullName evidence="1">Uncharacterized protein</fullName>
    </submittedName>
</protein>
<name>A0A978V1D2_ZIZJJ</name>